<dbReference type="InterPro" id="IPR004358">
    <property type="entry name" value="Sig_transdc_His_kin-like_C"/>
</dbReference>
<dbReference type="SUPFAM" id="SSF55874">
    <property type="entry name" value="ATPase domain of HSP90 chaperone/DNA topoisomerase II/histidine kinase"/>
    <property type="match status" value="1"/>
</dbReference>
<dbReference type="PANTHER" id="PTHR43065">
    <property type="entry name" value="SENSOR HISTIDINE KINASE"/>
    <property type="match status" value="1"/>
</dbReference>
<dbReference type="InterPro" id="IPR033480">
    <property type="entry name" value="sCache_2"/>
</dbReference>
<keyword evidence="8" id="KW-0547">Nucleotide-binding</keyword>
<dbReference type="PANTHER" id="PTHR43065:SF10">
    <property type="entry name" value="PEROXIDE STRESS-ACTIVATED HISTIDINE KINASE MAK3"/>
    <property type="match status" value="1"/>
</dbReference>
<feature type="transmembrane region" description="Helical" evidence="15">
    <location>
        <begin position="238"/>
        <end position="259"/>
    </location>
</feature>
<dbReference type="GO" id="GO:0005886">
    <property type="term" value="C:plasma membrane"/>
    <property type="evidence" value="ECO:0007669"/>
    <property type="project" value="UniProtKB-SubCell"/>
</dbReference>
<evidence type="ECO:0000313" key="17">
    <source>
        <dbReference type="EMBL" id="QKE29494.1"/>
    </source>
</evidence>
<dbReference type="SMART" id="SM01049">
    <property type="entry name" value="Cache_2"/>
    <property type="match status" value="1"/>
</dbReference>
<keyword evidence="14" id="KW-0175">Coiled coil</keyword>
<name>A0A6M8F2F1_9BACT</name>
<evidence type="ECO:0000259" key="16">
    <source>
        <dbReference type="PROSITE" id="PS50109"/>
    </source>
</evidence>
<accession>A0A6M8F2F1</accession>
<evidence type="ECO:0000256" key="9">
    <source>
        <dbReference type="ARBA" id="ARBA00022777"/>
    </source>
</evidence>
<dbReference type="Gene3D" id="1.10.287.130">
    <property type="match status" value="1"/>
</dbReference>
<keyword evidence="11 15" id="KW-1133">Transmembrane helix</keyword>
<dbReference type="PRINTS" id="PR00344">
    <property type="entry name" value="BCTRLSENSOR"/>
</dbReference>
<dbReference type="Pfam" id="PF02518">
    <property type="entry name" value="HATPase_c"/>
    <property type="match status" value="1"/>
</dbReference>
<evidence type="ECO:0000256" key="4">
    <source>
        <dbReference type="ARBA" id="ARBA00022475"/>
    </source>
</evidence>
<organism evidence="17 18">
    <name type="scientific">Arcobacter acticola</name>
    <dbReference type="NCBI Taxonomy" id="1849015"/>
    <lineage>
        <taxon>Bacteria</taxon>
        <taxon>Pseudomonadati</taxon>
        <taxon>Campylobacterota</taxon>
        <taxon>Epsilonproteobacteria</taxon>
        <taxon>Campylobacterales</taxon>
        <taxon>Arcobacteraceae</taxon>
        <taxon>Arcobacter</taxon>
    </lineage>
</organism>
<keyword evidence="9 17" id="KW-0418">Kinase</keyword>
<evidence type="ECO:0000256" key="8">
    <source>
        <dbReference type="ARBA" id="ARBA00022741"/>
    </source>
</evidence>
<dbReference type="PROSITE" id="PS50109">
    <property type="entry name" value="HIS_KIN"/>
    <property type="match status" value="1"/>
</dbReference>
<evidence type="ECO:0000256" key="6">
    <source>
        <dbReference type="ARBA" id="ARBA00022679"/>
    </source>
</evidence>
<dbReference type="SMART" id="SM00387">
    <property type="entry name" value="HATPase_c"/>
    <property type="match status" value="1"/>
</dbReference>
<evidence type="ECO:0000256" key="3">
    <source>
        <dbReference type="ARBA" id="ARBA00012438"/>
    </source>
</evidence>
<dbReference type="GO" id="GO:0005524">
    <property type="term" value="F:ATP binding"/>
    <property type="evidence" value="ECO:0007669"/>
    <property type="project" value="UniProtKB-KW"/>
</dbReference>
<reference evidence="17 18" key="1">
    <citation type="submission" date="2019-08" db="EMBL/GenBank/DDBJ databases">
        <title>Complete genome sequence of Arcobacter acticola.</title>
        <authorList>
            <person name="Miller W."/>
        </authorList>
    </citation>
    <scope>NUCLEOTIDE SEQUENCE [LARGE SCALE GENOMIC DNA]</scope>
    <source>
        <strain evidence="17 18">KCTC 52212</strain>
    </source>
</reference>
<dbReference type="SUPFAM" id="SSF47384">
    <property type="entry name" value="Homodimeric domain of signal transducing histidine kinase"/>
    <property type="match status" value="1"/>
</dbReference>
<evidence type="ECO:0000256" key="13">
    <source>
        <dbReference type="ARBA" id="ARBA00023136"/>
    </source>
</evidence>
<feature type="transmembrane region" description="Helical" evidence="15">
    <location>
        <begin position="30"/>
        <end position="50"/>
    </location>
</feature>
<keyword evidence="12" id="KW-0902">Two-component regulatory system</keyword>
<dbReference type="InterPro" id="IPR003661">
    <property type="entry name" value="HisK_dim/P_dom"/>
</dbReference>
<evidence type="ECO:0000256" key="15">
    <source>
        <dbReference type="SAM" id="Phobius"/>
    </source>
</evidence>
<keyword evidence="10" id="KW-0067">ATP-binding</keyword>
<keyword evidence="4" id="KW-1003">Cell membrane</keyword>
<gene>
    <name evidence="17" type="ORF">AACT_2385</name>
</gene>
<dbReference type="AlphaFoldDB" id="A0A6M8F2F1"/>
<feature type="coiled-coil region" evidence="14">
    <location>
        <begin position="267"/>
        <end position="305"/>
    </location>
</feature>
<feature type="domain" description="Histidine kinase" evidence="16">
    <location>
        <begin position="321"/>
        <end position="536"/>
    </location>
</feature>
<dbReference type="KEGG" id="paco:AACT_2385"/>
<dbReference type="EC" id="2.7.13.3" evidence="3"/>
<dbReference type="Pfam" id="PF17200">
    <property type="entry name" value="sCache_2"/>
    <property type="match status" value="1"/>
</dbReference>
<evidence type="ECO:0000256" key="10">
    <source>
        <dbReference type="ARBA" id="ARBA00022840"/>
    </source>
</evidence>
<dbReference type="GO" id="GO:0000155">
    <property type="term" value="F:phosphorelay sensor kinase activity"/>
    <property type="evidence" value="ECO:0007669"/>
    <property type="project" value="InterPro"/>
</dbReference>
<dbReference type="CDD" id="cd00082">
    <property type="entry name" value="HisKA"/>
    <property type="match status" value="1"/>
</dbReference>
<dbReference type="InterPro" id="IPR036097">
    <property type="entry name" value="HisK_dim/P_sf"/>
</dbReference>
<evidence type="ECO:0000256" key="11">
    <source>
        <dbReference type="ARBA" id="ARBA00022989"/>
    </source>
</evidence>
<comment type="subcellular location">
    <subcellularLocation>
        <location evidence="2">Cell membrane</location>
        <topology evidence="2">Multi-pass membrane protein</topology>
    </subcellularLocation>
</comment>
<dbReference type="Gene3D" id="3.30.565.10">
    <property type="entry name" value="Histidine kinase-like ATPase, C-terminal domain"/>
    <property type="match status" value="1"/>
</dbReference>
<keyword evidence="13 15" id="KW-0472">Membrane</keyword>
<comment type="catalytic activity">
    <reaction evidence="1">
        <text>ATP + protein L-histidine = ADP + protein N-phospho-L-histidine.</text>
        <dbReference type="EC" id="2.7.13.3"/>
    </reaction>
</comment>
<keyword evidence="5" id="KW-0597">Phosphoprotein</keyword>
<dbReference type="Proteomes" id="UP000503483">
    <property type="component" value="Chromosome"/>
</dbReference>
<keyword evidence="18" id="KW-1185">Reference proteome</keyword>
<dbReference type="EMBL" id="CP042652">
    <property type="protein sequence ID" value="QKE29494.1"/>
    <property type="molecule type" value="Genomic_DNA"/>
</dbReference>
<keyword evidence="6" id="KW-0808">Transferase</keyword>
<protein>
    <recommendedName>
        <fullName evidence="3">histidine kinase</fullName>
        <ecNumber evidence="3">2.7.13.3</ecNumber>
    </recommendedName>
</protein>
<dbReference type="InterPro" id="IPR036890">
    <property type="entry name" value="HATPase_C_sf"/>
</dbReference>
<evidence type="ECO:0000256" key="14">
    <source>
        <dbReference type="SAM" id="Coils"/>
    </source>
</evidence>
<evidence type="ECO:0000313" key="18">
    <source>
        <dbReference type="Proteomes" id="UP000503483"/>
    </source>
</evidence>
<evidence type="ECO:0000256" key="7">
    <source>
        <dbReference type="ARBA" id="ARBA00022692"/>
    </source>
</evidence>
<proteinExistence type="predicted"/>
<evidence type="ECO:0000256" key="1">
    <source>
        <dbReference type="ARBA" id="ARBA00000085"/>
    </source>
</evidence>
<evidence type="ECO:0000256" key="5">
    <source>
        <dbReference type="ARBA" id="ARBA00022553"/>
    </source>
</evidence>
<dbReference type="InterPro" id="IPR005467">
    <property type="entry name" value="His_kinase_dom"/>
</dbReference>
<evidence type="ECO:0000256" key="12">
    <source>
        <dbReference type="ARBA" id="ARBA00023012"/>
    </source>
</evidence>
<sequence length="547" mass="64286">MINYRYNKRIDEIKRGVLNLITEKNLSKTIIFTFIIIMTSMIFAISYFYVKNTYDDFEQEMDKFVNEYYLDKKKTLKKEINTVIDILNYNIAKSNLDDEQLKIDAVRLLNNITFEENKSNYFFVYEVENIQGGDNFARLMVNPNRPDLVGTLISTNLEDTNGKKFREDFLKDIRMYKESFTQYTYKKPYSDEVKQKLSYFKYFEQWNWIIAVGVYTDDIESEIAIKKRDLEIKIKNQVVQNLVLFVMFLSIAILISIIISQKIDEVLKSYENKVKSNAKELEELNESLEIKVQKEIEKNREKEQLLVQKSKFIALGEMISNIAHQWRQPLSELSSILMYIKFKQSIKALDENTMNQKLQEADKVLDFMSHTIDDFRNFFMPKKEKEEFHLYCVVDIVINIVSSTLKNYNIKLEIDIDRNIVLKTYVNEYEQVLLNIINNAKDVLIEKNTESPYIKIKAQEESTLVILTIEDNGGGVLVEPKGKIFEPYFTTKENSNGTGIGLYMSKIIVDKNMKGKLRVKNTKEGAKFAIIIPKNIEENTKINYEFI</sequence>
<dbReference type="InterPro" id="IPR003594">
    <property type="entry name" value="HATPase_dom"/>
</dbReference>
<keyword evidence="7 15" id="KW-0812">Transmembrane</keyword>
<evidence type="ECO:0000256" key="2">
    <source>
        <dbReference type="ARBA" id="ARBA00004651"/>
    </source>
</evidence>
<dbReference type="Gene3D" id="3.30.450.20">
    <property type="entry name" value="PAS domain"/>
    <property type="match status" value="1"/>
</dbReference>